<dbReference type="AlphaFoldDB" id="A0A542Z874"/>
<dbReference type="Proteomes" id="UP000315389">
    <property type="component" value="Unassembled WGS sequence"/>
</dbReference>
<keyword evidence="2" id="KW-1185">Reference proteome</keyword>
<dbReference type="RefSeq" id="WP_142122396.1">
    <property type="nucleotide sequence ID" value="NZ_BAAASV010000002.1"/>
</dbReference>
<dbReference type="OrthoDB" id="3267958at2"/>
<evidence type="ECO:0000313" key="2">
    <source>
        <dbReference type="Proteomes" id="UP000315389"/>
    </source>
</evidence>
<comment type="caution">
    <text evidence="1">The sequence shown here is derived from an EMBL/GenBank/DDBJ whole genome shotgun (WGS) entry which is preliminary data.</text>
</comment>
<sequence length="337" mass="36706">MSLQTLPAAARQYGRDQRTEIGAAISAVNRIWRRMGDDFDASYAAIEPELLSVLDSSQRRIVNGSIEATPEILAATAPRALNRSAEWELAPSALIGTAGDGLPTESLAYGSVIHAKTAVKGGATTAEALSSAGKWLSTATGTLLSDTGRSAEKVTALARQNVMFVRMLQPPSCGRCIILAGKKFRNQQAFERHNGCDCRNIPADESIADDLLVNPETYLSTLSERDLIRALGSKANAEAWDLGADTNQLINAYRKSGGVRSAQVYGRTVKYTTEGTTRRGLAYKAMSRAGYAQKELDERAGRYFRTRAPRLMPESIFQIAENRADAKRLLRLYGWVN</sequence>
<protein>
    <recommendedName>
        <fullName evidence="3">Phage Mu protein F like protein</fullName>
    </recommendedName>
</protein>
<proteinExistence type="predicted"/>
<organism evidence="1 2">
    <name type="scientific">Rarobacter faecitabidus</name>
    <dbReference type="NCBI Taxonomy" id="13243"/>
    <lineage>
        <taxon>Bacteria</taxon>
        <taxon>Bacillati</taxon>
        <taxon>Actinomycetota</taxon>
        <taxon>Actinomycetes</taxon>
        <taxon>Micrococcales</taxon>
        <taxon>Rarobacteraceae</taxon>
        <taxon>Rarobacter</taxon>
    </lineage>
</organism>
<name>A0A542Z874_RARFA</name>
<evidence type="ECO:0008006" key="3">
    <source>
        <dbReference type="Google" id="ProtNLM"/>
    </source>
</evidence>
<gene>
    <name evidence="1" type="ORF">FB461_2424</name>
</gene>
<accession>A0A542Z874</accession>
<evidence type="ECO:0000313" key="1">
    <source>
        <dbReference type="EMBL" id="TQL56535.1"/>
    </source>
</evidence>
<reference evidence="1 2" key="1">
    <citation type="submission" date="2019-06" db="EMBL/GenBank/DDBJ databases">
        <title>Sequencing the genomes of 1000 actinobacteria strains.</title>
        <authorList>
            <person name="Klenk H.-P."/>
        </authorList>
    </citation>
    <scope>NUCLEOTIDE SEQUENCE [LARGE SCALE GENOMIC DNA]</scope>
    <source>
        <strain evidence="1 2">DSM 4813</strain>
    </source>
</reference>
<dbReference type="EMBL" id="VFOS01000007">
    <property type="protein sequence ID" value="TQL56535.1"/>
    <property type="molecule type" value="Genomic_DNA"/>
</dbReference>